<feature type="domain" description="GmrSD restriction endonucleases C-terminal" evidence="2">
    <location>
        <begin position="406"/>
        <end position="541"/>
    </location>
</feature>
<name>A0ABW5LHH2_9FLAO</name>
<evidence type="ECO:0000259" key="1">
    <source>
        <dbReference type="Pfam" id="PF03235"/>
    </source>
</evidence>
<dbReference type="PANTHER" id="PTHR35149">
    <property type="entry name" value="SLL5132 PROTEIN"/>
    <property type="match status" value="1"/>
</dbReference>
<sequence>MKLEAEIKNIKKILVDDENFFQIPDYQRPYSWDKENISDLIDDLLTAFQRNNDEHYFCGSLVLVDNKSDNRYDIIDGQQRITTFTIIACVFRELFGVSLGKKASKYISNSIQDEYEEDKRKLKFLTNEKYQIDFEETVLKRISFVETKNIEKTFPDNKYLQNAHYIRQFLKERVEQDNINIEDFVIWFYESVVLTSITCPSQDSAIQIFNVLNDRGMPLSSIDILKSTLMSKLSSKEDRTAFKTKWELINSNLKFSELEIDNMLNTYLYYKISSNPKNRLDKELIDVFTKEEKSSLEIIKEISDFSDAFILMSNQEDKYIYCLRYLRHKIYWNSILTTAIFEKYSHIEKLKELMVAYYYQNWVAGATVARIKQTSFNVLKLVKINAAIEKIVEEFKTNIDKYSTTKTFKESIESSSVYGRKWDRAILLLIEYFSSDEDKNNFIPLGPKLHLEHILPQTLTKTWEETFSAEEILEWTNSISNLTLLSLRKNVQAKNNSFQEKKLAYKNKDNVSTSYIITQQILEEENWNVQSLKDRKIKLLDKVYSKTLLFN</sequence>
<organism evidence="3 4">
    <name type="scientific">Aquimarina rubra</name>
    <dbReference type="NCBI Taxonomy" id="1920033"/>
    <lineage>
        <taxon>Bacteria</taxon>
        <taxon>Pseudomonadati</taxon>
        <taxon>Bacteroidota</taxon>
        <taxon>Flavobacteriia</taxon>
        <taxon>Flavobacteriales</taxon>
        <taxon>Flavobacteriaceae</taxon>
        <taxon>Aquimarina</taxon>
    </lineage>
</organism>
<dbReference type="Pfam" id="PF07510">
    <property type="entry name" value="GmrSD_C"/>
    <property type="match status" value="1"/>
</dbReference>
<protein>
    <submittedName>
        <fullName evidence="3">DUF262 domain-containing protein</fullName>
    </submittedName>
</protein>
<dbReference type="PANTHER" id="PTHR35149:SF2">
    <property type="entry name" value="DUF262 DOMAIN-CONTAINING PROTEIN"/>
    <property type="match status" value="1"/>
</dbReference>
<comment type="caution">
    <text evidence="3">The sequence shown here is derived from an EMBL/GenBank/DDBJ whole genome shotgun (WGS) entry which is preliminary data.</text>
</comment>
<accession>A0ABW5LHH2</accession>
<proteinExistence type="predicted"/>
<dbReference type="InterPro" id="IPR004919">
    <property type="entry name" value="GmrSD_N"/>
</dbReference>
<evidence type="ECO:0000313" key="3">
    <source>
        <dbReference type="EMBL" id="MFD2562957.1"/>
    </source>
</evidence>
<dbReference type="Proteomes" id="UP001597319">
    <property type="component" value="Unassembled WGS sequence"/>
</dbReference>
<evidence type="ECO:0000313" key="4">
    <source>
        <dbReference type="Proteomes" id="UP001597319"/>
    </source>
</evidence>
<evidence type="ECO:0000259" key="2">
    <source>
        <dbReference type="Pfam" id="PF07510"/>
    </source>
</evidence>
<keyword evidence="4" id="KW-1185">Reference proteome</keyword>
<dbReference type="Pfam" id="PF03235">
    <property type="entry name" value="GmrSD_N"/>
    <property type="match status" value="1"/>
</dbReference>
<feature type="domain" description="GmrSD restriction endonucleases N-terminal" evidence="1">
    <location>
        <begin position="11"/>
        <end position="229"/>
    </location>
</feature>
<dbReference type="RefSeq" id="WP_378291986.1">
    <property type="nucleotide sequence ID" value="NZ_JBHULE010000019.1"/>
</dbReference>
<dbReference type="InterPro" id="IPR011089">
    <property type="entry name" value="GmrSD_C"/>
</dbReference>
<gene>
    <name evidence="3" type="ORF">ACFSR1_09795</name>
</gene>
<reference evidence="4" key="1">
    <citation type="journal article" date="2019" name="Int. J. Syst. Evol. Microbiol.">
        <title>The Global Catalogue of Microorganisms (GCM) 10K type strain sequencing project: providing services to taxonomists for standard genome sequencing and annotation.</title>
        <authorList>
            <consortium name="The Broad Institute Genomics Platform"/>
            <consortium name="The Broad Institute Genome Sequencing Center for Infectious Disease"/>
            <person name="Wu L."/>
            <person name="Ma J."/>
        </authorList>
    </citation>
    <scope>NUCLEOTIDE SEQUENCE [LARGE SCALE GENOMIC DNA]</scope>
    <source>
        <strain evidence="4">KCTC 52274</strain>
    </source>
</reference>
<dbReference type="EMBL" id="JBHULE010000019">
    <property type="protein sequence ID" value="MFD2562957.1"/>
    <property type="molecule type" value="Genomic_DNA"/>
</dbReference>